<reference evidence="1 2" key="1">
    <citation type="submission" date="2020-07" db="EMBL/GenBank/DDBJ databases">
        <title>Taxonomic proposal: Crassvirales, a new order of highly abundant and diverse bacterial viruses.</title>
        <authorList>
            <person name="Shkoporov A.N."/>
            <person name="Stockdale S.R."/>
            <person name="Guerin E."/>
            <person name="Ross R.P."/>
            <person name="Hill C."/>
        </authorList>
    </citation>
    <scope>NUCLEOTIDE SEQUENCE [LARGE SCALE GENOMIC DNA]</scope>
</reference>
<keyword evidence="2" id="KW-1185">Reference proteome</keyword>
<dbReference type="KEGG" id="vg:65130144"/>
<sequence length="53" mass="6184">MGEKEEVKATYMTAFAENSIRAIVERANELEIKRENIVSLLSERGQYVLVYYK</sequence>
<dbReference type="GeneID" id="65130144"/>
<dbReference type="Proteomes" id="UP000594161">
    <property type="component" value="Segment"/>
</dbReference>
<evidence type="ECO:0000313" key="2">
    <source>
        <dbReference type="Proteomes" id="UP000594161"/>
    </source>
</evidence>
<dbReference type="EMBL" id="MT774391">
    <property type="protein sequence ID" value="QOR59604.1"/>
    <property type="molecule type" value="Genomic_DNA"/>
</dbReference>
<protein>
    <submittedName>
        <fullName evidence="1">Uncharacterized protein</fullName>
    </submittedName>
</protein>
<dbReference type="RefSeq" id="YP_010111762.1">
    <property type="nucleotide sequence ID" value="NC_055884.1"/>
</dbReference>
<accession>A0A7M1RZP6</accession>
<evidence type="ECO:0000313" key="1">
    <source>
        <dbReference type="EMBL" id="QOR59604.1"/>
    </source>
</evidence>
<proteinExistence type="predicted"/>
<name>A0A7M1RZP6_9CAUD</name>
<organism evidence="1 2">
    <name type="scientific">uncultured phage cr126_1</name>
    <dbReference type="NCBI Taxonomy" id="2772075"/>
    <lineage>
        <taxon>Viruses</taxon>
        <taxon>Duplodnaviria</taxon>
        <taxon>Heunggongvirae</taxon>
        <taxon>Uroviricota</taxon>
        <taxon>Caudoviricetes</taxon>
        <taxon>Crassvirales</taxon>
        <taxon>Steigviridae</taxon>
        <taxon>Asinivirinae</taxon>
        <taxon>Kolpuevirus</taxon>
        <taxon>Kolpuevirus hominis</taxon>
    </lineage>
</organism>